<evidence type="ECO:0000256" key="2">
    <source>
        <dbReference type="ARBA" id="ARBA00022857"/>
    </source>
</evidence>
<comment type="similarity">
    <text evidence="1">Belongs to the short-chain dehydrogenases/reductases (SDR) family.</text>
</comment>
<organism evidence="4 5">
    <name type="scientific">Aaosphaeria arxii CBS 175.79</name>
    <dbReference type="NCBI Taxonomy" id="1450172"/>
    <lineage>
        <taxon>Eukaryota</taxon>
        <taxon>Fungi</taxon>
        <taxon>Dikarya</taxon>
        <taxon>Ascomycota</taxon>
        <taxon>Pezizomycotina</taxon>
        <taxon>Dothideomycetes</taxon>
        <taxon>Pleosporomycetidae</taxon>
        <taxon>Pleosporales</taxon>
        <taxon>Pleosporales incertae sedis</taxon>
        <taxon>Aaosphaeria</taxon>
    </lineage>
</organism>
<dbReference type="PRINTS" id="PR00081">
    <property type="entry name" value="GDHRDH"/>
</dbReference>
<keyword evidence="5" id="KW-1185">Reference proteome</keyword>
<accession>A0A6A5Y2U7</accession>
<dbReference type="Gene3D" id="3.40.50.720">
    <property type="entry name" value="NAD(P)-binding Rossmann-like Domain"/>
    <property type="match status" value="1"/>
</dbReference>
<evidence type="ECO:0000256" key="1">
    <source>
        <dbReference type="ARBA" id="ARBA00006484"/>
    </source>
</evidence>
<dbReference type="InterPro" id="IPR036291">
    <property type="entry name" value="NAD(P)-bd_dom_sf"/>
</dbReference>
<reference evidence="4" key="1">
    <citation type="journal article" date="2020" name="Stud. Mycol.">
        <title>101 Dothideomycetes genomes: a test case for predicting lifestyles and emergence of pathogens.</title>
        <authorList>
            <person name="Haridas S."/>
            <person name="Albert R."/>
            <person name="Binder M."/>
            <person name="Bloem J."/>
            <person name="Labutti K."/>
            <person name="Salamov A."/>
            <person name="Andreopoulos B."/>
            <person name="Baker S."/>
            <person name="Barry K."/>
            <person name="Bills G."/>
            <person name="Bluhm B."/>
            <person name="Cannon C."/>
            <person name="Castanera R."/>
            <person name="Culley D."/>
            <person name="Daum C."/>
            <person name="Ezra D."/>
            <person name="Gonzalez J."/>
            <person name="Henrissat B."/>
            <person name="Kuo A."/>
            <person name="Liang C."/>
            <person name="Lipzen A."/>
            <person name="Lutzoni F."/>
            <person name="Magnuson J."/>
            <person name="Mondo S."/>
            <person name="Nolan M."/>
            <person name="Ohm R."/>
            <person name="Pangilinan J."/>
            <person name="Park H.-J."/>
            <person name="Ramirez L."/>
            <person name="Alfaro M."/>
            <person name="Sun H."/>
            <person name="Tritt A."/>
            <person name="Yoshinaga Y."/>
            <person name="Zwiers L.-H."/>
            <person name="Turgeon B."/>
            <person name="Goodwin S."/>
            <person name="Spatafora J."/>
            <person name="Crous P."/>
            <person name="Grigoriev I."/>
        </authorList>
    </citation>
    <scope>NUCLEOTIDE SEQUENCE</scope>
    <source>
        <strain evidence="4">CBS 175.79</strain>
    </source>
</reference>
<evidence type="ECO:0000313" key="4">
    <source>
        <dbReference type="EMBL" id="KAF2019579.1"/>
    </source>
</evidence>
<dbReference type="GO" id="GO:0050664">
    <property type="term" value="F:oxidoreductase activity, acting on NAD(P)H, oxygen as acceptor"/>
    <property type="evidence" value="ECO:0007669"/>
    <property type="project" value="TreeGrafter"/>
</dbReference>
<keyword evidence="2" id="KW-0521">NADP</keyword>
<dbReference type="FunFam" id="3.40.50.720:FF:000281">
    <property type="entry name" value="Uncharacterized oxidoreductase YIR035C"/>
    <property type="match status" value="1"/>
</dbReference>
<dbReference type="RefSeq" id="XP_033387918.1">
    <property type="nucleotide sequence ID" value="XM_033527154.1"/>
</dbReference>
<sequence length="260" mass="27606">MATEQQGKVVILTGASRGIGLATAHAILSSPNHKLVAVSRTRSALESLQSQYPSRVEILAGDISDLTLGARAVDLAVSRFGRLDAVIVNHGTLEPVRKVADISAEEWRASFDVNVFGGLAVIQPAIPHLRTTNGTLILISSGAATSAYQAWGPYGASKAVLNHLAATLAVEEPSIATVSIQPGVVDTAMQDDIRGVHVAHMSEKDQQKFQGLKADGNLLRPEQPGGVVARFAVSDDGAAKRELSGRFLRWIAEELKAYQE</sequence>
<evidence type="ECO:0000313" key="5">
    <source>
        <dbReference type="Proteomes" id="UP000799778"/>
    </source>
</evidence>
<dbReference type="Proteomes" id="UP000799778">
    <property type="component" value="Unassembled WGS sequence"/>
</dbReference>
<evidence type="ECO:0000256" key="3">
    <source>
        <dbReference type="ARBA" id="ARBA00023002"/>
    </source>
</evidence>
<name>A0A6A5Y2U7_9PLEO</name>
<proteinExistence type="inferred from homology"/>
<dbReference type="PANTHER" id="PTHR43008">
    <property type="entry name" value="BENZIL REDUCTASE"/>
    <property type="match status" value="1"/>
</dbReference>
<dbReference type="EMBL" id="ML978067">
    <property type="protein sequence ID" value="KAF2019579.1"/>
    <property type="molecule type" value="Genomic_DNA"/>
</dbReference>
<dbReference type="AlphaFoldDB" id="A0A6A5Y2U7"/>
<dbReference type="GeneID" id="54284551"/>
<dbReference type="SUPFAM" id="SSF51735">
    <property type="entry name" value="NAD(P)-binding Rossmann-fold domains"/>
    <property type="match status" value="1"/>
</dbReference>
<dbReference type="OrthoDB" id="153074at2759"/>
<dbReference type="InterPro" id="IPR002347">
    <property type="entry name" value="SDR_fam"/>
</dbReference>
<dbReference type="Pfam" id="PF00106">
    <property type="entry name" value="adh_short"/>
    <property type="match status" value="1"/>
</dbReference>
<keyword evidence="3" id="KW-0560">Oxidoreductase</keyword>
<gene>
    <name evidence="4" type="ORF">BU24DRAFT_419180</name>
</gene>
<protein>
    <submittedName>
        <fullName evidence="4">Short-chain dehydrogenase</fullName>
    </submittedName>
</protein>
<dbReference type="PANTHER" id="PTHR43008:SF8">
    <property type="entry name" value="BENZIL REDUCTASE ((S)-BENZOIN FORMING) IRC24"/>
    <property type="match status" value="1"/>
</dbReference>